<dbReference type="Proteomes" id="UP000694553">
    <property type="component" value="Unassembled WGS sequence"/>
</dbReference>
<dbReference type="Ensembl" id="ENSCMUT00000009415.2">
    <property type="protein sequence ID" value="ENSCMUP00000008743.1"/>
    <property type="gene ID" value="ENSCMUG00000005637.2"/>
</dbReference>
<sequence length="145" mass="16081">MRTRQELPSSSPSNPLPIPSCPHSSLNIFQSDAAERKAGSTSRRLLNPAKNSVHLVNKAQGLPGLGKDFMTKGQRLSNFDSANSSVNRYFVKSGQDFSLPPLFLQKSILWTARGEILRLLFQTAKKKEPIKSLSTDTQDLKLLFP</sequence>
<dbReference type="AlphaFoldDB" id="A0A8C3DP23"/>
<evidence type="ECO:0000313" key="1">
    <source>
        <dbReference type="Ensembl" id="ENSCMUP00000008743.1"/>
    </source>
</evidence>
<proteinExistence type="predicted"/>
<reference evidence="2" key="1">
    <citation type="submission" date="2019-10" db="EMBL/GenBank/DDBJ databases">
        <title>Corvus moneduloides (New Caledonian crow) genome, bCorMon1, primary haplotype.</title>
        <authorList>
            <person name="Rutz C."/>
            <person name="Fungtammasan C."/>
            <person name="Mountcastle J."/>
            <person name="Formenti G."/>
            <person name="Chow W."/>
            <person name="Howe K."/>
            <person name="Steele M.P."/>
            <person name="Fernandes J."/>
            <person name="Gilbert M.T.P."/>
            <person name="Fedrigo O."/>
            <person name="Jarvis E.D."/>
            <person name="Gemmell N."/>
        </authorList>
    </citation>
    <scope>NUCLEOTIDE SEQUENCE [LARGE SCALE GENOMIC DNA]</scope>
</reference>
<organism evidence="1 2">
    <name type="scientific">Corvus moneduloides</name>
    <name type="common">New Caledonian crow</name>
    <dbReference type="NCBI Taxonomy" id="1196302"/>
    <lineage>
        <taxon>Eukaryota</taxon>
        <taxon>Metazoa</taxon>
        <taxon>Chordata</taxon>
        <taxon>Craniata</taxon>
        <taxon>Vertebrata</taxon>
        <taxon>Euteleostomi</taxon>
        <taxon>Archelosauria</taxon>
        <taxon>Archosauria</taxon>
        <taxon>Dinosauria</taxon>
        <taxon>Saurischia</taxon>
        <taxon>Theropoda</taxon>
        <taxon>Coelurosauria</taxon>
        <taxon>Aves</taxon>
        <taxon>Neognathae</taxon>
        <taxon>Neoaves</taxon>
        <taxon>Telluraves</taxon>
        <taxon>Australaves</taxon>
        <taxon>Passeriformes</taxon>
        <taxon>Corvoidea</taxon>
        <taxon>Corvidae</taxon>
        <taxon>Corvus</taxon>
    </lineage>
</organism>
<evidence type="ECO:0000313" key="2">
    <source>
        <dbReference type="Proteomes" id="UP000694553"/>
    </source>
</evidence>
<reference evidence="1" key="3">
    <citation type="submission" date="2025-09" db="UniProtKB">
        <authorList>
            <consortium name="Ensembl"/>
        </authorList>
    </citation>
    <scope>IDENTIFICATION</scope>
</reference>
<name>A0A8C3DP23_CORMO</name>
<keyword evidence="2" id="KW-1185">Reference proteome</keyword>
<protein>
    <submittedName>
        <fullName evidence="1">Uncharacterized protein</fullName>
    </submittedName>
</protein>
<reference evidence="1" key="2">
    <citation type="submission" date="2025-08" db="UniProtKB">
        <authorList>
            <consortium name="Ensembl"/>
        </authorList>
    </citation>
    <scope>IDENTIFICATION</scope>
</reference>
<accession>A0A8C3DP23</accession>